<evidence type="ECO:0000259" key="2">
    <source>
        <dbReference type="Pfam" id="PF00535"/>
    </source>
</evidence>
<sequence>MNKLSIVIPCKDDGSKLELLLEKIIEQKINAEILVVNDGSKDNTSGICAKYNVKEVTHPYNKGNGASIKSGANSASGDILVFMDADNQHDPKYIKQMLEKLESGYDMIIAARDYASHENFFRLVANKFYNSFSSYVVGNKVKDLTSGFRVVDAAKFREFINILPNGFSYPTTITMAFYRAGYSVGFMPVKFNKRNSASHIKPLSDGIRFLLIIFKVGTLYSPLKVFFPVGIFHVITGFFYYLYTFVLYERFTNMSALLISNGLIIFLIGLVAEQITALMYMKKNR</sequence>
<comment type="caution">
    <text evidence="3">The sequence shown here is derived from an EMBL/GenBank/DDBJ whole genome shotgun (WGS) entry which is preliminary data.</text>
</comment>
<dbReference type="PANTHER" id="PTHR48090">
    <property type="entry name" value="UNDECAPRENYL-PHOSPHATE 4-DEOXY-4-FORMAMIDO-L-ARABINOSE TRANSFERASE-RELATED"/>
    <property type="match status" value="1"/>
</dbReference>
<dbReference type="Pfam" id="PF00535">
    <property type="entry name" value="Glycos_transf_2"/>
    <property type="match status" value="1"/>
</dbReference>
<dbReference type="Gene3D" id="3.90.550.10">
    <property type="entry name" value="Spore Coat Polysaccharide Biosynthesis Protein SpsA, Chain A"/>
    <property type="match status" value="1"/>
</dbReference>
<keyword evidence="4" id="KW-1185">Reference proteome</keyword>
<dbReference type="InterPro" id="IPR050256">
    <property type="entry name" value="Glycosyltransferase_2"/>
</dbReference>
<dbReference type="CDD" id="cd04179">
    <property type="entry name" value="DPM_DPG-synthase_like"/>
    <property type="match status" value="1"/>
</dbReference>
<dbReference type="InterPro" id="IPR029044">
    <property type="entry name" value="Nucleotide-diphossugar_trans"/>
</dbReference>
<evidence type="ECO:0000256" key="1">
    <source>
        <dbReference type="SAM" id="Phobius"/>
    </source>
</evidence>
<dbReference type="EMBL" id="JAPMOU010000014">
    <property type="protein sequence ID" value="MDE1462808.1"/>
    <property type="molecule type" value="Genomic_DNA"/>
</dbReference>
<protein>
    <submittedName>
        <fullName evidence="3">Glycosyltransferase family 2 protein</fullName>
    </submittedName>
</protein>
<gene>
    <name evidence="3" type="ORF">ORQ98_12600</name>
</gene>
<evidence type="ECO:0000313" key="3">
    <source>
        <dbReference type="EMBL" id="MDE1462808.1"/>
    </source>
</evidence>
<dbReference type="RefSeq" id="WP_274689159.1">
    <property type="nucleotide sequence ID" value="NZ_JAPMOU010000014.1"/>
</dbReference>
<dbReference type="PANTHER" id="PTHR48090:SF7">
    <property type="entry name" value="RFBJ PROTEIN"/>
    <property type="match status" value="1"/>
</dbReference>
<accession>A0ABT5UBJ7</accession>
<evidence type="ECO:0000313" key="4">
    <source>
        <dbReference type="Proteomes" id="UP001528823"/>
    </source>
</evidence>
<feature type="domain" description="Glycosyltransferase 2-like" evidence="2">
    <location>
        <begin position="5"/>
        <end position="154"/>
    </location>
</feature>
<reference evidence="3 4" key="1">
    <citation type="submission" date="2022-11" db="EMBL/GenBank/DDBJ databases">
        <title>Spartinivicinus poritis sp. nov., isolated from scleractinian coral Porites lutea.</title>
        <authorList>
            <person name="Zhang G."/>
            <person name="Cai L."/>
            <person name="Wei Q."/>
        </authorList>
    </citation>
    <scope>NUCLEOTIDE SEQUENCE [LARGE SCALE GENOMIC DNA]</scope>
    <source>
        <strain evidence="3 4">A2-2</strain>
    </source>
</reference>
<dbReference type="InterPro" id="IPR001173">
    <property type="entry name" value="Glyco_trans_2-like"/>
</dbReference>
<keyword evidence="1" id="KW-1133">Transmembrane helix</keyword>
<feature type="transmembrane region" description="Helical" evidence="1">
    <location>
        <begin position="225"/>
        <end position="243"/>
    </location>
</feature>
<keyword evidence="1" id="KW-0812">Transmembrane</keyword>
<name>A0ABT5UBJ7_9GAMM</name>
<dbReference type="Proteomes" id="UP001528823">
    <property type="component" value="Unassembled WGS sequence"/>
</dbReference>
<keyword evidence="1" id="KW-0472">Membrane</keyword>
<organism evidence="3 4">
    <name type="scientific">Spartinivicinus poritis</name>
    <dbReference type="NCBI Taxonomy" id="2994640"/>
    <lineage>
        <taxon>Bacteria</taxon>
        <taxon>Pseudomonadati</taxon>
        <taxon>Pseudomonadota</taxon>
        <taxon>Gammaproteobacteria</taxon>
        <taxon>Oceanospirillales</taxon>
        <taxon>Zooshikellaceae</taxon>
        <taxon>Spartinivicinus</taxon>
    </lineage>
</organism>
<dbReference type="SUPFAM" id="SSF53448">
    <property type="entry name" value="Nucleotide-diphospho-sugar transferases"/>
    <property type="match status" value="1"/>
</dbReference>
<proteinExistence type="predicted"/>
<feature type="transmembrane region" description="Helical" evidence="1">
    <location>
        <begin position="255"/>
        <end position="280"/>
    </location>
</feature>